<accession>A0A372M0H0</accession>
<dbReference type="PANTHER" id="PTHR42771">
    <property type="entry name" value="IRON(3+)-HYDROXAMATE IMPORT ATP-BINDING PROTEIN FHUC"/>
    <property type="match status" value="1"/>
</dbReference>
<dbReference type="PROSITE" id="PS00211">
    <property type="entry name" value="ABC_TRANSPORTER_1"/>
    <property type="match status" value="1"/>
</dbReference>
<evidence type="ECO:0000256" key="6">
    <source>
        <dbReference type="ARBA" id="ARBA00022840"/>
    </source>
</evidence>
<dbReference type="Pfam" id="PF00005">
    <property type="entry name" value="ABC_tran"/>
    <property type="match status" value="1"/>
</dbReference>
<feature type="domain" description="ABC transporter" evidence="10">
    <location>
        <begin position="24"/>
        <end position="259"/>
    </location>
</feature>
<keyword evidence="6 11" id="KW-0067">ATP-binding</keyword>
<dbReference type="CDD" id="cd03214">
    <property type="entry name" value="ABC_Iron-Siderophores_B12_Hemin"/>
    <property type="match status" value="1"/>
</dbReference>
<keyword evidence="9" id="KW-0472">Membrane</keyword>
<dbReference type="GO" id="GO:0005524">
    <property type="term" value="F:ATP binding"/>
    <property type="evidence" value="ECO:0007669"/>
    <property type="project" value="UniProtKB-KW"/>
</dbReference>
<comment type="caution">
    <text evidence="11">The sequence shown here is derived from an EMBL/GenBank/DDBJ whole genome shotgun (WGS) entry which is preliminary data.</text>
</comment>
<keyword evidence="8" id="KW-0406">Ion transport</keyword>
<keyword evidence="4" id="KW-0410">Iron transport</keyword>
<dbReference type="InterPro" id="IPR051535">
    <property type="entry name" value="Siderophore_ABC-ATPase"/>
</dbReference>
<dbReference type="AlphaFoldDB" id="A0A372M0H0"/>
<evidence type="ECO:0000256" key="5">
    <source>
        <dbReference type="ARBA" id="ARBA00022741"/>
    </source>
</evidence>
<reference evidence="11 12" key="1">
    <citation type="submission" date="2018-08" db="EMBL/GenBank/DDBJ databases">
        <title>Isolation, diversity and antifungal activity of Actinobacteria from wheat.</title>
        <authorList>
            <person name="Han C."/>
        </authorList>
    </citation>
    <scope>NUCLEOTIDE SEQUENCE [LARGE SCALE GENOMIC DNA]</scope>
    <source>
        <strain evidence="11 12">NEAU-YY421</strain>
    </source>
</reference>
<dbReference type="PROSITE" id="PS50893">
    <property type="entry name" value="ABC_TRANSPORTER_2"/>
    <property type="match status" value="1"/>
</dbReference>
<keyword evidence="3" id="KW-1003">Cell membrane</keyword>
<evidence type="ECO:0000256" key="4">
    <source>
        <dbReference type="ARBA" id="ARBA00022496"/>
    </source>
</evidence>
<keyword evidence="2" id="KW-0813">Transport</keyword>
<evidence type="ECO:0000256" key="3">
    <source>
        <dbReference type="ARBA" id="ARBA00022475"/>
    </source>
</evidence>
<organism evidence="11 12">
    <name type="scientific">Streptomyces triticagri</name>
    <dbReference type="NCBI Taxonomy" id="2293568"/>
    <lineage>
        <taxon>Bacteria</taxon>
        <taxon>Bacillati</taxon>
        <taxon>Actinomycetota</taxon>
        <taxon>Actinomycetes</taxon>
        <taxon>Kitasatosporales</taxon>
        <taxon>Streptomycetaceae</taxon>
        <taxon>Streptomyces</taxon>
    </lineage>
</organism>
<sequence length="285" mass="30462">MEKGKPVTIDAGTHTGGAPAVQGLSAREVTLSYGAAPVVKGVSLEVPHGGLTVIVGPNGCGKSTLLKSFARVLKPVSGHIALHGRDVRALRGRDFARQVALLPQSPIAPEGITVQGLVRRGRHPHHTLLRQWSPDDDRAIALALERAGMTELAEAQAGDLSGGQRQRAWIAMVLAQDTEVILLDEPTTFLDISHQYDLLELCAELNRDGRTIVAVLHDLNQAARFASHLVVMNHGEVVAEGAPHDVLTAELVAEVFQLDCDIVPDPRTATPMVIPHERVRAGKTG</sequence>
<dbReference type="PANTHER" id="PTHR42771:SF2">
    <property type="entry name" value="IRON(3+)-HYDROXAMATE IMPORT ATP-BINDING PROTEIN FHUC"/>
    <property type="match status" value="1"/>
</dbReference>
<evidence type="ECO:0000259" key="10">
    <source>
        <dbReference type="PROSITE" id="PS50893"/>
    </source>
</evidence>
<dbReference type="InterPro" id="IPR027417">
    <property type="entry name" value="P-loop_NTPase"/>
</dbReference>
<dbReference type="InterPro" id="IPR017871">
    <property type="entry name" value="ABC_transporter-like_CS"/>
</dbReference>
<proteinExistence type="predicted"/>
<keyword evidence="12" id="KW-1185">Reference proteome</keyword>
<evidence type="ECO:0000313" key="12">
    <source>
        <dbReference type="Proteomes" id="UP000263094"/>
    </source>
</evidence>
<dbReference type="SMART" id="SM00382">
    <property type="entry name" value="AAA"/>
    <property type="match status" value="1"/>
</dbReference>
<evidence type="ECO:0000256" key="8">
    <source>
        <dbReference type="ARBA" id="ARBA00023065"/>
    </source>
</evidence>
<gene>
    <name evidence="11" type="ORF">DY218_25230</name>
</gene>
<dbReference type="FunFam" id="3.40.50.300:FF:000134">
    <property type="entry name" value="Iron-enterobactin ABC transporter ATP-binding protein"/>
    <property type="match status" value="1"/>
</dbReference>
<evidence type="ECO:0000256" key="9">
    <source>
        <dbReference type="ARBA" id="ARBA00023136"/>
    </source>
</evidence>
<dbReference type="GO" id="GO:0006826">
    <property type="term" value="P:iron ion transport"/>
    <property type="evidence" value="ECO:0007669"/>
    <property type="project" value="UniProtKB-KW"/>
</dbReference>
<dbReference type="GO" id="GO:0005886">
    <property type="term" value="C:plasma membrane"/>
    <property type="evidence" value="ECO:0007669"/>
    <property type="project" value="UniProtKB-SubCell"/>
</dbReference>
<dbReference type="InterPro" id="IPR003593">
    <property type="entry name" value="AAA+_ATPase"/>
</dbReference>
<dbReference type="GO" id="GO:0016887">
    <property type="term" value="F:ATP hydrolysis activity"/>
    <property type="evidence" value="ECO:0007669"/>
    <property type="project" value="InterPro"/>
</dbReference>
<dbReference type="SUPFAM" id="SSF52540">
    <property type="entry name" value="P-loop containing nucleoside triphosphate hydrolases"/>
    <property type="match status" value="1"/>
</dbReference>
<dbReference type="EMBL" id="QUAK01000149">
    <property type="protein sequence ID" value="RFU84025.1"/>
    <property type="molecule type" value="Genomic_DNA"/>
</dbReference>
<protein>
    <submittedName>
        <fullName evidence="11">ABC transporter ATP-binding protein</fullName>
    </submittedName>
</protein>
<evidence type="ECO:0000256" key="1">
    <source>
        <dbReference type="ARBA" id="ARBA00004202"/>
    </source>
</evidence>
<dbReference type="Proteomes" id="UP000263094">
    <property type="component" value="Unassembled WGS sequence"/>
</dbReference>
<dbReference type="Gene3D" id="3.40.50.300">
    <property type="entry name" value="P-loop containing nucleotide triphosphate hydrolases"/>
    <property type="match status" value="1"/>
</dbReference>
<dbReference type="RefSeq" id="WP_128558423.1">
    <property type="nucleotide sequence ID" value="NZ_QUAK01000149.1"/>
</dbReference>
<name>A0A372M0H0_9ACTN</name>
<dbReference type="InterPro" id="IPR003439">
    <property type="entry name" value="ABC_transporter-like_ATP-bd"/>
</dbReference>
<comment type="subcellular location">
    <subcellularLocation>
        <location evidence="1">Cell membrane</location>
        <topology evidence="1">Peripheral membrane protein</topology>
    </subcellularLocation>
</comment>
<keyword evidence="7" id="KW-0408">Iron</keyword>
<dbReference type="OrthoDB" id="4318785at2"/>
<evidence type="ECO:0000256" key="7">
    <source>
        <dbReference type="ARBA" id="ARBA00023004"/>
    </source>
</evidence>
<keyword evidence="5" id="KW-0547">Nucleotide-binding</keyword>
<evidence type="ECO:0000256" key="2">
    <source>
        <dbReference type="ARBA" id="ARBA00022448"/>
    </source>
</evidence>
<evidence type="ECO:0000313" key="11">
    <source>
        <dbReference type="EMBL" id="RFU84025.1"/>
    </source>
</evidence>